<proteinExistence type="inferred from homology"/>
<dbReference type="GeneID" id="40324095"/>
<dbReference type="EMBL" id="MKGL01000003">
    <property type="protein sequence ID" value="RNF12619.1"/>
    <property type="molecule type" value="Genomic_DNA"/>
</dbReference>
<evidence type="ECO:0000313" key="10">
    <source>
        <dbReference type="Proteomes" id="UP000283634"/>
    </source>
</evidence>
<protein>
    <submittedName>
        <fullName evidence="9">Putative microsomal signal peptidase subunit</fullName>
        <ecNumber evidence="9">3.4.-.-</ecNumber>
    </submittedName>
</protein>
<dbReference type="Proteomes" id="UP000283634">
    <property type="component" value="Unassembled WGS sequence"/>
</dbReference>
<reference evidence="9 10" key="1">
    <citation type="journal article" date="2018" name="BMC Genomics">
        <title>Genomic comparison of Trypanosoma conorhini and Trypanosoma rangeli to Trypanosoma cruzi strains of high and low virulence.</title>
        <authorList>
            <person name="Bradwell K.R."/>
            <person name="Koparde V.N."/>
            <person name="Matveyev A.V."/>
            <person name="Serrano M.G."/>
            <person name="Alves J.M."/>
            <person name="Parikh H."/>
            <person name="Huang B."/>
            <person name="Lee V."/>
            <person name="Espinosa-Alvarez O."/>
            <person name="Ortiz P.A."/>
            <person name="Costa-Martins A.G."/>
            <person name="Teixeira M.M."/>
            <person name="Buck G.A."/>
        </authorList>
    </citation>
    <scope>NUCLEOTIDE SEQUENCE [LARGE SCALE GENOMIC DNA]</scope>
    <source>
        <strain evidence="9 10">AM80</strain>
    </source>
</reference>
<dbReference type="RefSeq" id="XP_029242849.1">
    <property type="nucleotide sequence ID" value="XM_029377253.1"/>
</dbReference>
<dbReference type="AlphaFoldDB" id="A0A3R7NVV8"/>
<evidence type="ECO:0000256" key="6">
    <source>
        <dbReference type="ARBA" id="ARBA00023136"/>
    </source>
</evidence>
<comment type="caution">
    <text evidence="9">The sequence shown here is derived from an EMBL/GenBank/DDBJ whole genome shotgun (WGS) entry which is preliminary data.</text>
</comment>
<dbReference type="EC" id="3.4.-.-" evidence="9"/>
<comment type="similarity">
    <text evidence="2">Belongs to the SPCS1 family.</text>
</comment>
<keyword evidence="6 8" id="KW-0472">Membrane</keyword>
<keyword evidence="5 8" id="KW-1133">Transmembrane helix</keyword>
<sequence>MEPQKEEQVAGVHPLARWLAGLFAPMSLRDQRMATRRVTRIFCVCFFFSLLAGCLLEKVCLLFYGVGVGCVVSLILFVPNWYQQEDTEQRWCDEAEVKEYYRARQQLLDEIAKADTEEELQAHTKEEVKDDDADTRRAAGK</sequence>
<evidence type="ECO:0000256" key="2">
    <source>
        <dbReference type="ARBA" id="ARBA00005245"/>
    </source>
</evidence>
<evidence type="ECO:0000313" key="9">
    <source>
        <dbReference type="EMBL" id="RNF12619.1"/>
    </source>
</evidence>
<keyword evidence="4" id="KW-0256">Endoplasmic reticulum</keyword>
<dbReference type="OrthoDB" id="263893at2759"/>
<evidence type="ECO:0000256" key="3">
    <source>
        <dbReference type="ARBA" id="ARBA00022692"/>
    </source>
</evidence>
<evidence type="ECO:0000256" key="7">
    <source>
        <dbReference type="SAM" id="MobiDB-lite"/>
    </source>
</evidence>
<dbReference type="OMA" id="FVPNWYQ"/>
<evidence type="ECO:0000256" key="5">
    <source>
        <dbReference type="ARBA" id="ARBA00022989"/>
    </source>
</evidence>
<comment type="subcellular location">
    <subcellularLocation>
        <location evidence="1">Endoplasmic reticulum membrane</location>
        <topology evidence="1">Multi-pass membrane protein</topology>
    </subcellularLocation>
</comment>
<gene>
    <name evidence="9" type="ORF">TraAM80_00162</name>
</gene>
<dbReference type="GO" id="GO:0016787">
    <property type="term" value="F:hydrolase activity"/>
    <property type="evidence" value="ECO:0007669"/>
    <property type="project" value="UniProtKB-KW"/>
</dbReference>
<keyword evidence="9" id="KW-0378">Hydrolase</keyword>
<feature type="transmembrane region" description="Helical" evidence="8">
    <location>
        <begin position="38"/>
        <end position="56"/>
    </location>
</feature>
<name>A0A3R7NVV8_TRYRA</name>
<evidence type="ECO:0000256" key="4">
    <source>
        <dbReference type="ARBA" id="ARBA00022824"/>
    </source>
</evidence>
<feature type="transmembrane region" description="Helical" evidence="8">
    <location>
        <begin position="62"/>
        <end position="82"/>
    </location>
</feature>
<keyword evidence="3 8" id="KW-0812">Transmembrane</keyword>
<dbReference type="Pfam" id="PF06645">
    <property type="entry name" value="SPC12"/>
    <property type="match status" value="1"/>
</dbReference>
<evidence type="ECO:0000256" key="1">
    <source>
        <dbReference type="ARBA" id="ARBA00004477"/>
    </source>
</evidence>
<evidence type="ECO:0000256" key="8">
    <source>
        <dbReference type="SAM" id="Phobius"/>
    </source>
</evidence>
<dbReference type="GO" id="GO:0006465">
    <property type="term" value="P:signal peptide processing"/>
    <property type="evidence" value="ECO:0007669"/>
    <property type="project" value="InterPro"/>
</dbReference>
<dbReference type="InterPro" id="IPR009542">
    <property type="entry name" value="Spc1/SPCS1"/>
</dbReference>
<keyword evidence="10" id="KW-1185">Reference proteome</keyword>
<feature type="region of interest" description="Disordered" evidence="7">
    <location>
        <begin position="117"/>
        <end position="141"/>
    </location>
</feature>
<accession>A0A3R7NVV8</accession>
<organism evidence="9 10">
    <name type="scientific">Trypanosoma rangeli</name>
    <dbReference type="NCBI Taxonomy" id="5698"/>
    <lineage>
        <taxon>Eukaryota</taxon>
        <taxon>Discoba</taxon>
        <taxon>Euglenozoa</taxon>
        <taxon>Kinetoplastea</taxon>
        <taxon>Metakinetoplastina</taxon>
        <taxon>Trypanosomatida</taxon>
        <taxon>Trypanosomatidae</taxon>
        <taxon>Trypanosoma</taxon>
        <taxon>Herpetosoma</taxon>
    </lineage>
</organism>
<dbReference type="GO" id="GO:0005787">
    <property type="term" value="C:signal peptidase complex"/>
    <property type="evidence" value="ECO:0007669"/>
    <property type="project" value="InterPro"/>
</dbReference>